<keyword evidence="4 10" id="KW-0378">Hydrolase</keyword>
<evidence type="ECO:0000256" key="1">
    <source>
        <dbReference type="ARBA" id="ARBA00005091"/>
    </source>
</evidence>
<dbReference type="Pfam" id="PF00117">
    <property type="entry name" value="GATase"/>
    <property type="match status" value="1"/>
</dbReference>
<dbReference type="PIRSF" id="PIRSF000495">
    <property type="entry name" value="Amidotransf_hisH"/>
    <property type="match status" value="1"/>
</dbReference>
<evidence type="ECO:0000256" key="8">
    <source>
        <dbReference type="ARBA" id="ARBA00047838"/>
    </source>
</evidence>
<dbReference type="RefSeq" id="WP_139884479.1">
    <property type="nucleotide sequence ID" value="NZ_CP040973.1"/>
</dbReference>
<dbReference type="EMBL" id="CP040973">
    <property type="protein sequence ID" value="QDC61383.1"/>
    <property type="molecule type" value="Genomic_DNA"/>
</dbReference>
<dbReference type="HAMAP" id="MF_00278">
    <property type="entry name" value="HisH"/>
    <property type="match status" value="1"/>
</dbReference>
<evidence type="ECO:0000313" key="13">
    <source>
        <dbReference type="Proteomes" id="UP000312702"/>
    </source>
</evidence>
<proteinExistence type="inferred from homology"/>
<protein>
    <recommendedName>
        <fullName evidence="10">Imidazole glycerol phosphate synthase subunit HisH</fullName>
        <ecNumber evidence="10">4.3.2.10</ecNumber>
    </recommendedName>
    <alternativeName>
        <fullName evidence="10">IGP synthase glutaminase subunit</fullName>
        <ecNumber evidence="10">3.5.1.2</ecNumber>
    </alternativeName>
    <alternativeName>
        <fullName evidence="10">IGP synthase subunit HisH</fullName>
    </alternativeName>
    <alternativeName>
        <fullName evidence="10">ImGP synthase subunit HisH</fullName>
        <shortName evidence="10">IGPS subunit HisH</shortName>
    </alternativeName>
</protein>
<dbReference type="InterPro" id="IPR029062">
    <property type="entry name" value="Class_I_gatase-like"/>
</dbReference>
<dbReference type="PROSITE" id="PS51273">
    <property type="entry name" value="GATASE_TYPE_1"/>
    <property type="match status" value="1"/>
</dbReference>
<evidence type="ECO:0000256" key="6">
    <source>
        <dbReference type="ARBA" id="ARBA00023102"/>
    </source>
</evidence>
<keyword evidence="5 10" id="KW-0315">Glutamine amidotransferase</keyword>
<evidence type="ECO:0000256" key="5">
    <source>
        <dbReference type="ARBA" id="ARBA00022962"/>
    </source>
</evidence>
<organism evidence="12 13">
    <name type="scientific">Candidatus Methylopumilus universalis</name>
    <dbReference type="NCBI Taxonomy" id="2588536"/>
    <lineage>
        <taxon>Bacteria</taxon>
        <taxon>Pseudomonadati</taxon>
        <taxon>Pseudomonadota</taxon>
        <taxon>Betaproteobacteria</taxon>
        <taxon>Nitrosomonadales</taxon>
        <taxon>Methylophilaceae</taxon>
        <taxon>Candidatus Methylopumilus</taxon>
    </lineage>
</organism>
<keyword evidence="3 10" id="KW-0028">Amino-acid biosynthesis</keyword>
<keyword evidence="7 10" id="KW-0456">Lyase</keyword>
<dbReference type="NCBIfam" id="TIGR01855">
    <property type="entry name" value="IMP_synth_hisH"/>
    <property type="match status" value="1"/>
</dbReference>
<feature type="active site" evidence="10">
    <location>
        <position position="196"/>
    </location>
</feature>
<dbReference type="InterPro" id="IPR017926">
    <property type="entry name" value="GATASE"/>
</dbReference>
<reference evidence="12 13" key="1">
    <citation type="journal article" date="2019" name="ISME J.">
        <title>Evolution in action: habitat transition from sediment to the pelagial leads to genome streamlining in Methylophilaceae.</title>
        <authorList>
            <person name="Salcher M."/>
            <person name="Schaefle D."/>
            <person name="Kaspar M."/>
            <person name="Neuenschwander S.M."/>
            <person name="Ghai R."/>
        </authorList>
    </citation>
    <scope>NUCLEOTIDE SEQUENCE [LARGE SCALE GENOMIC DNA]</scope>
    <source>
        <strain evidence="12 13">MMS-VI-25</strain>
    </source>
</reference>
<comment type="catalytic activity">
    <reaction evidence="8 10">
        <text>5-[(5-phospho-1-deoxy-D-ribulos-1-ylimino)methylamino]-1-(5-phospho-beta-D-ribosyl)imidazole-4-carboxamide + L-glutamine = D-erythro-1-(imidazol-4-yl)glycerol 3-phosphate + 5-amino-1-(5-phospho-beta-D-ribosyl)imidazole-4-carboxamide + L-glutamate + H(+)</text>
        <dbReference type="Rhea" id="RHEA:24793"/>
        <dbReference type="ChEBI" id="CHEBI:15378"/>
        <dbReference type="ChEBI" id="CHEBI:29985"/>
        <dbReference type="ChEBI" id="CHEBI:58278"/>
        <dbReference type="ChEBI" id="CHEBI:58359"/>
        <dbReference type="ChEBI" id="CHEBI:58475"/>
        <dbReference type="ChEBI" id="CHEBI:58525"/>
        <dbReference type="EC" id="4.3.2.10"/>
    </reaction>
</comment>
<dbReference type="CDD" id="cd01748">
    <property type="entry name" value="GATase1_IGP_Synthase"/>
    <property type="match status" value="1"/>
</dbReference>
<accession>A0ABX5VWA4</accession>
<dbReference type="PANTHER" id="PTHR42701">
    <property type="entry name" value="IMIDAZOLE GLYCEROL PHOSPHATE SYNTHASE SUBUNIT HISH"/>
    <property type="match status" value="1"/>
</dbReference>
<comment type="pathway">
    <text evidence="1 10">Amino-acid biosynthesis; L-histidine biosynthesis; L-histidine from 5-phospho-alpha-D-ribose 1-diphosphate: step 5/9.</text>
</comment>
<dbReference type="InterPro" id="IPR010139">
    <property type="entry name" value="Imidazole-glycPsynth_HisH"/>
</dbReference>
<evidence type="ECO:0000256" key="10">
    <source>
        <dbReference type="HAMAP-Rule" id="MF_00278"/>
    </source>
</evidence>
<sequence length="215" mass="23442">MHNPDTILIDYGMGNILSVKRALEHVGAHVIVSSNPDLISKARRLVLPGVGAFPDAMEELNHRGLASAIKEAVFGSTPLLGICLGMQVLFETSTEFIETSGLGLIPGKVTSIPRERDDGYVRKIPHIGWSALYSDCGKSWEGTILKDLAQADSVYFVHSFMAQPSYTKHRIASCNYEGISIPAVVGVENIVACQFHPEKSGEVGLRLLKNFLSEY</sequence>
<feature type="active site" description="Nucleophile" evidence="10">
    <location>
        <position position="83"/>
    </location>
</feature>
<evidence type="ECO:0000256" key="4">
    <source>
        <dbReference type="ARBA" id="ARBA00022801"/>
    </source>
</evidence>
<dbReference type="EC" id="3.5.1.2" evidence="10"/>
<feature type="active site" evidence="10">
    <location>
        <position position="198"/>
    </location>
</feature>
<gene>
    <name evidence="10 12" type="primary">hisH</name>
    <name evidence="12" type="ORF">FIT74_04300</name>
</gene>
<keyword evidence="13" id="KW-1185">Reference proteome</keyword>
<evidence type="ECO:0000313" key="12">
    <source>
        <dbReference type="EMBL" id="QDC61383.1"/>
    </source>
</evidence>
<dbReference type="Gene3D" id="3.40.50.880">
    <property type="match status" value="1"/>
</dbReference>
<comment type="function">
    <text evidence="10">IGPS catalyzes the conversion of PRFAR and glutamine to IGP, AICAR and glutamate. The HisH subunit catalyzes the hydrolysis of glutamine to glutamate and ammonia as part of the synthesis of IGP and AICAR. The resulting ammonia molecule is channeled to the active site of HisF.</text>
</comment>
<feature type="domain" description="Glutamine amidotransferase" evidence="11">
    <location>
        <begin position="8"/>
        <end position="212"/>
    </location>
</feature>
<evidence type="ECO:0000256" key="2">
    <source>
        <dbReference type="ARBA" id="ARBA00011152"/>
    </source>
</evidence>
<keyword evidence="6 10" id="KW-0368">Histidine biosynthesis</keyword>
<evidence type="ECO:0000256" key="3">
    <source>
        <dbReference type="ARBA" id="ARBA00022605"/>
    </source>
</evidence>
<dbReference type="EC" id="4.3.2.10" evidence="10"/>
<dbReference type="SUPFAM" id="SSF52317">
    <property type="entry name" value="Class I glutamine amidotransferase-like"/>
    <property type="match status" value="1"/>
</dbReference>
<dbReference type="PANTHER" id="PTHR42701:SF1">
    <property type="entry name" value="IMIDAZOLE GLYCEROL PHOSPHATE SYNTHASE SUBUNIT HISH"/>
    <property type="match status" value="1"/>
</dbReference>
<comment type="subunit">
    <text evidence="2 10">Heterodimer of HisH and HisF.</text>
</comment>
<keyword evidence="10" id="KW-0963">Cytoplasm</keyword>
<dbReference type="Proteomes" id="UP000312702">
    <property type="component" value="Chromosome"/>
</dbReference>
<evidence type="ECO:0000256" key="7">
    <source>
        <dbReference type="ARBA" id="ARBA00023239"/>
    </source>
</evidence>
<evidence type="ECO:0000259" key="11">
    <source>
        <dbReference type="Pfam" id="PF00117"/>
    </source>
</evidence>
<comment type="catalytic activity">
    <reaction evidence="9 10">
        <text>L-glutamine + H2O = L-glutamate + NH4(+)</text>
        <dbReference type="Rhea" id="RHEA:15889"/>
        <dbReference type="ChEBI" id="CHEBI:15377"/>
        <dbReference type="ChEBI" id="CHEBI:28938"/>
        <dbReference type="ChEBI" id="CHEBI:29985"/>
        <dbReference type="ChEBI" id="CHEBI:58359"/>
        <dbReference type="EC" id="3.5.1.2"/>
    </reaction>
</comment>
<name>A0ABX5VWA4_9PROT</name>
<evidence type="ECO:0000256" key="9">
    <source>
        <dbReference type="ARBA" id="ARBA00049534"/>
    </source>
</evidence>
<comment type="subcellular location">
    <subcellularLocation>
        <location evidence="10">Cytoplasm</location>
    </subcellularLocation>
</comment>